<name>A0A7J9NVR0_METMI</name>
<dbReference type="EMBL" id="JACDUH010000003">
    <property type="protein sequence ID" value="MBA2851772.1"/>
    <property type="molecule type" value="Genomic_DNA"/>
</dbReference>
<protein>
    <submittedName>
        <fullName evidence="1">Uncharacterized protein</fullName>
    </submittedName>
</protein>
<proteinExistence type="predicted"/>
<organism evidence="1 2">
    <name type="scientific">Methanococcus maripaludis</name>
    <name type="common">Methanococcus deltae</name>
    <dbReference type="NCBI Taxonomy" id="39152"/>
    <lineage>
        <taxon>Archaea</taxon>
        <taxon>Methanobacteriati</taxon>
        <taxon>Methanobacteriota</taxon>
        <taxon>Methanomada group</taxon>
        <taxon>Methanococci</taxon>
        <taxon>Methanococcales</taxon>
        <taxon>Methanococcaceae</taxon>
        <taxon>Methanococcus</taxon>
    </lineage>
</organism>
<gene>
    <name evidence="1" type="ORF">HNP86_001931</name>
</gene>
<comment type="caution">
    <text evidence="1">The sequence shown here is derived from an EMBL/GenBank/DDBJ whole genome shotgun (WGS) entry which is preliminary data.</text>
</comment>
<evidence type="ECO:0000313" key="2">
    <source>
        <dbReference type="Proteomes" id="UP000564425"/>
    </source>
</evidence>
<evidence type="ECO:0000313" key="1">
    <source>
        <dbReference type="EMBL" id="MBA2851772.1"/>
    </source>
</evidence>
<dbReference type="Proteomes" id="UP000564425">
    <property type="component" value="Unassembled WGS sequence"/>
</dbReference>
<reference evidence="1 2" key="1">
    <citation type="submission" date="2020-07" db="EMBL/GenBank/DDBJ databases">
        <title>Genomic Encyclopedia of Type Strains, Phase IV (KMG-V): Genome sequencing to study the core and pangenomes of soil and plant-associated prokaryotes.</title>
        <authorList>
            <person name="Whitman W."/>
        </authorList>
    </citation>
    <scope>NUCLEOTIDE SEQUENCE [LARGE SCALE GENOMIC DNA]</scope>
    <source>
        <strain evidence="1 2">A1</strain>
    </source>
</reference>
<dbReference type="RefSeq" id="WP_181501592.1">
    <property type="nucleotide sequence ID" value="NZ_JACDUH010000003.1"/>
</dbReference>
<dbReference type="AlphaFoldDB" id="A0A7J9NVR0"/>
<accession>A0A7J9NVR0</accession>
<sequence>MSYLIDKDLPIYLFLEHGTYYVGFNKSMSEWLVIMNGKQIVVDKTLMCPVTSMTLDELRTKHPDLAKTASPHLSRVVVLPPKYYFIPTEVLQNSIDNFLSGLE</sequence>